<dbReference type="SMART" id="SM00028">
    <property type="entry name" value="TPR"/>
    <property type="match status" value="4"/>
</dbReference>
<dbReference type="PANTHER" id="PTHR47691:SF3">
    <property type="entry name" value="HTH-TYPE TRANSCRIPTIONAL REGULATOR RV0890C-RELATED"/>
    <property type="match status" value="1"/>
</dbReference>
<dbReference type="PROSITE" id="PS50005">
    <property type="entry name" value="TPR"/>
    <property type="match status" value="3"/>
</dbReference>
<evidence type="ECO:0000313" key="3">
    <source>
        <dbReference type="EMBL" id="THV03145.1"/>
    </source>
</evidence>
<feature type="repeat" description="TPR" evidence="1">
    <location>
        <begin position="609"/>
        <end position="642"/>
    </location>
</feature>
<gene>
    <name evidence="3" type="ORF">K435DRAFT_916169</name>
</gene>
<sequence>MLQHNLRHGAQLLLAVFDSSSEDEKDLDTTSVWIPSHLGVLSNLTPVPTNSDTMEEVNQVTEQLMNDSNSSKEHVQVKVPVHDYVPVYQQGKIVSYREISPQHKTQQVPVINQGDEFTNVAEIPVKNKDGGKVKIIASSTGHVNSYQQAPKKQTGLFPVYDKNGKLLSFCEEFPKESGKAMGARHESRQNPNALLCGHAPRQMVGGEQLPFEFGSTSYEPYEPATMIGRDDEKYTLVTTLCKGHAHVIILGGRGMGKTTLALSALCDIKVVEKRPSRHFISCEGIYSVEALLTELANALRIWKRENLYDEVLTLLCQPSNPIIICLDNFETIWEAEANVSPSPIEQFLSRISKIPMLSIILTLRGLQSPLNVPWSNNRCVLAVKPLDIDSAQFLFKNKSRDHNATDTLAILSLLPDGLSKGLLDEFQTHLPDEFSLRPSLATLQRVSLAYSNMTTNPARIQLLSPIRHFVLENLPKQEALVAGLIGFYTQFLNANWDYTDGALHKTVPQELLNLHSVLHDDIKAEQRDTALIQASISFTKWSLYIGNPVEDIIRQATDSKADLPGDIRANCLSCLAEVFLDRAKLDEAEDSLNRAVGLHRQAQDVLGEAYDLATLGEVFLRRSKLDEAEDSLNRAVELHRQAQDVLGEAYDLATLGEVFLRRSKLDEAEDSLNRAVELHRQAQDVCGEAHDLRKLGDVFLRRDMLDEAEDSLNRAVELDQRAQDVLGEAYDLQTLEMKRKPRSLGQRNGWKLLLVDLDELRKRERTGEY</sequence>
<evidence type="ECO:0000313" key="4">
    <source>
        <dbReference type="Proteomes" id="UP000297245"/>
    </source>
</evidence>
<keyword evidence="2" id="KW-0175">Coiled coil</keyword>
<dbReference type="Pfam" id="PF13424">
    <property type="entry name" value="TPR_12"/>
    <property type="match status" value="1"/>
</dbReference>
<dbReference type="PANTHER" id="PTHR47691">
    <property type="entry name" value="REGULATOR-RELATED"/>
    <property type="match status" value="1"/>
</dbReference>
<dbReference type="OrthoDB" id="1534087at2759"/>
<keyword evidence="4" id="KW-1185">Reference proteome</keyword>
<dbReference type="AlphaFoldDB" id="A0A4S8MK41"/>
<dbReference type="Gene3D" id="1.25.40.10">
    <property type="entry name" value="Tetratricopeptide repeat domain"/>
    <property type="match status" value="1"/>
</dbReference>
<dbReference type="Gene3D" id="3.40.50.300">
    <property type="entry name" value="P-loop containing nucleotide triphosphate hydrolases"/>
    <property type="match status" value="1"/>
</dbReference>
<evidence type="ECO:0000256" key="1">
    <source>
        <dbReference type="PROSITE-ProRule" id="PRU00339"/>
    </source>
</evidence>
<dbReference type="SUPFAM" id="SSF52540">
    <property type="entry name" value="P-loop containing nucleoside triphosphate hydrolases"/>
    <property type="match status" value="1"/>
</dbReference>
<dbReference type="EMBL" id="ML179070">
    <property type="protein sequence ID" value="THV03145.1"/>
    <property type="molecule type" value="Genomic_DNA"/>
</dbReference>
<dbReference type="InterPro" id="IPR011990">
    <property type="entry name" value="TPR-like_helical_dom_sf"/>
</dbReference>
<evidence type="ECO:0000256" key="2">
    <source>
        <dbReference type="SAM" id="Coils"/>
    </source>
</evidence>
<organism evidence="3 4">
    <name type="scientific">Dendrothele bispora (strain CBS 962.96)</name>
    <dbReference type="NCBI Taxonomy" id="1314807"/>
    <lineage>
        <taxon>Eukaryota</taxon>
        <taxon>Fungi</taxon>
        <taxon>Dikarya</taxon>
        <taxon>Basidiomycota</taxon>
        <taxon>Agaricomycotina</taxon>
        <taxon>Agaricomycetes</taxon>
        <taxon>Agaricomycetidae</taxon>
        <taxon>Agaricales</taxon>
        <taxon>Agaricales incertae sedis</taxon>
        <taxon>Dendrothele</taxon>
    </lineage>
</organism>
<dbReference type="SUPFAM" id="SSF48452">
    <property type="entry name" value="TPR-like"/>
    <property type="match status" value="1"/>
</dbReference>
<dbReference type="Proteomes" id="UP000297245">
    <property type="component" value="Unassembled WGS sequence"/>
</dbReference>
<accession>A0A4S8MK41</accession>
<feature type="coiled-coil region" evidence="2">
    <location>
        <begin position="625"/>
        <end position="685"/>
    </location>
</feature>
<dbReference type="InterPro" id="IPR027417">
    <property type="entry name" value="P-loop_NTPase"/>
</dbReference>
<feature type="repeat" description="TPR" evidence="1">
    <location>
        <begin position="689"/>
        <end position="722"/>
    </location>
</feature>
<feature type="repeat" description="TPR" evidence="1">
    <location>
        <begin position="649"/>
        <end position="682"/>
    </location>
</feature>
<keyword evidence="1" id="KW-0802">TPR repeat</keyword>
<dbReference type="InterPro" id="IPR019734">
    <property type="entry name" value="TPR_rpt"/>
</dbReference>
<name>A0A4S8MK41_DENBC</name>
<protein>
    <submittedName>
        <fullName evidence="3">Uncharacterized protein</fullName>
    </submittedName>
</protein>
<proteinExistence type="predicted"/>
<reference evidence="3 4" key="1">
    <citation type="journal article" date="2019" name="Nat. Ecol. Evol.">
        <title>Megaphylogeny resolves global patterns of mushroom evolution.</title>
        <authorList>
            <person name="Varga T."/>
            <person name="Krizsan K."/>
            <person name="Foldi C."/>
            <person name="Dima B."/>
            <person name="Sanchez-Garcia M."/>
            <person name="Sanchez-Ramirez S."/>
            <person name="Szollosi G.J."/>
            <person name="Szarkandi J.G."/>
            <person name="Papp V."/>
            <person name="Albert L."/>
            <person name="Andreopoulos W."/>
            <person name="Angelini C."/>
            <person name="Antonin V."/>
            <person name="Barry K.W."/>
            <person name="Bougher N.L."/>
            <person name="Buchanan P."/>
            <person name="Buyck B."/>
            <person name="Bense V."/>
            <person name="Catcheside P."/>
            <person name="Chovatia M."/>
            <person name="Cooper J."/>
            <person name="Damon W."/>
            <person name="Desjardin D."/>
            <person name="Finy P."/>
            <person name="Geml J."/>
            <person name="Haridas S."/>
            <person name="Hughes K."/>
            <person name="Justo A."/>
            <person name="Karasinski D."/>
            <person name="Kautmanova I."/>
            <person name="Kiss B."/>
            <person name="Kocsube S."/>
            <person name="Kotiranta H."/>
            <person name="LaButti K.M."/>
            <person name="Lechner B.E."/>
            <person name="Liimatainen K."/>
            <person name="Lipzen A."/>
            <person name="Lukacs Z."/>
            <person name="Mihaltcheva S."/>
            <person name="Morgado L.N."/>
            <person name="Niskanen T."/>
            <person name="Noordeloos M.E."/>
            <person name="Ohm R.A."/>
            <person name="Ortiz-Santana B."/>
            <person name="Ovrebo C."/>
            <person name="Racz N."/>
            <person name="Riley R."/>
            <person name="Savchenko A."/>
            <person name="Shiryaev A."/>
            <person name="Soop K."/>
            <person name="Spirin V."/>
            <person name="Szebenyi C."/>
            <person name="Tomsovsky M."/>
            <person name="Tulloss R.E."/>
            <person name="Uehling J."/>
            <person name="Grigoriev I.V."/>
            <person name="Vagvolgyi C."/>
            <person name="Papp T."/>
            <person name="Martin F.M."/>
            <person name="Miettinen O."/>
            <person name="Hibbett D.S."/>
            <person name="Nagy L.G."/>
        </authorList>
    </citation>
    <scope>NUCLEOTIDE SEQUENCE [LARGE SCALE GENOMIC DNA]</scope>
    <source>
        <strain evidence="3 4">CBS 962.96</strain>
    </source>
</reference>